<keyword evidence="9 13" id="KW-0472">Membrane</keyword>
<evidence type="ECO:0000256" key="11">
    <source>
        <dbReference type="RuleBase" id="RU003355"/>
    </source>
</evidence>
<evidence type="ECO:0000256" key="7">
    <source>
        <dbReference type="ARBA" id="ARBA00022825"/>
    </source>
</evidence>
<evidence type="ECO:0000256" key="10">
    <source>
        <dbReference type="PROSITE-ProRule" id="PRU01240"/>
    </source>
</evidence>
<evidence type="ECO:0000256" key="12">
    <source>
        <dbReference type="SAM" id="MobiDB-lite"/>
    </source>
</evidence>
<evidence type="ECO:0000256" key="13">
    <source>
        <dbReference type="SAM" id="Phobius"/>
    </source>
</evidence>
<dbReference type="PROSITE" id="PS00137">
    <property type="entry name" value="SUBTILASE_HIS"/>
    <property type="match status" value="1"/>
</dbReference>
<keyword evidence="8 13" id="KW-1133">Transmembrane helix</keyword>
<dbReference type="PROSITE" id="PS51892">
    <property type="entry name" value="SUBTILASE"/>
    <property type="match status" value="1"/>
</dbReference>
<feature type="signal peptide" evidence="14">
    <location>
        <begin position="1"/>
        <end position="27"/>
    </location>
</feature>
<dbReference type="GO" id="GO:0006508">
    <property type="term" value="P:proteolysis"/>
    <property type="evidence" value="ECO:0007669"/>
    <property type="project" value="UniProtKB-KW"/>
</dbReference>
<dbReference type="PROSITE" id="PS00138">
    <property type="entry name" value="SUBTILASE_SER"/>
    <property type="match status" value="1"/>
</dbReference>
<evidence type="ECO:0000313" key="17">
    <source>
        <dbReference type="Proteomes" id="UP001589894"/>
    </source>
</evidence>
<dbReference type="InterPro" id="IPR023828">
    <property type="entry name" value="Peptidase_S8_Ser-AS"/>
</dbReference>
<keyword evidence="4 10" id="KW-0645">Protease</keyword>
<name>A0ABV6NVR5_9ACTN</name>
<feature type="active site" description="Charge relay system" evidence="10">
    <location>
        <position position="143"/>
    </location>
</feature>
<evidence type="ECO:0000256" key="3">
    <source>
        <dbReference type="ARBA" id="ARBA00022475"/>
    </source>
</evidence>
<feature type="region of interest" description="Disordered" evidence="12">
    <location>
        <begin position="365"/>
        <end position="389"/>
    </location>
</feature>
<evidence type="ECO:0000256" key="1">
    <source>
        <dbReference type="ARBA" id="ARBA00004162"/>
    </source>
</evidence>
<dbReference type="InterPro" id="IPR036852">
    <property type="entry name" value="Peptidase_S8/S53_dom_sf"/>
</dbReference>
<dbReference type="EMBL" id="JBHLUE010000008">
    <property type="protein sequence ID" value="MFC0564871.1"/>
    <property type="molecule type" value="Genomic_DNA"/>
</dbReference>
<evidence type="ECO:0000256" key="2">
    <source>
        <dbReference type="ARBA" id="ARBA00011073"/>
    </source>
</evidence>
<comment type="similarity">
    <text evidence="2 10 11">Belongs to the peptidase S8 family.</text>
</comment>
<feature type="transmembrane region" description="Helical" evidence="13">
    <location>
        <begin position="399"/>
        <end position="420"/>
    </location>
</feature>
<dbReference type="PANTHER" id="PTHR43806:SF11">
    <property type="entry name" value="CEREVISIN-RELATED"/>
    <property type="match status" value="1"/>
</dbReference>
<feature type="active site" description="Charge relay system" evidence="10">
    <location>
        <position position="109"/>
    </location>
</feature>
<dbReference type="InterPro" id="IPR022398">
    <property type="entry name" value="Peptidase_S8_His-AS"/>
</dbReference>
<protein>
    <submittedName>
        <fullName evidence="16">Type VII secretion-associated serine protease mycosin</fullName>
    </submittedName>
</protein>
<dbReference type="InterPro" id="IPR050131">
    <property type="entry name" value="Peptidase_S8_subtilisin-like"/>
</dbReference>
<dbReference type="PROSITE" id="PS00136">
    <property type="entry name" value="SUBTILASE_ASP"/>
    <property type="match status" value="1"/>
</dbReference>
<dbReference type="Gene3D" id="3.40.50.200">
    <property type="entry name" value="Peptidase S8/S53 domain"/>
    <property type="match status" value="1"/>
</dbReference>
<dbReference type="GO" id="GO:0008233">
    <property type="term" value="F:peptidase activity"/>
    <property type="evidence" value="ECO:0007669"/>
    <property type="project" value="UniProtKB-KW"/>
</dbReference>
<dbReference type="Pfam" id="PF00082">
    <property type="entry name" value="Peptidase_S8"/>
    <property type="match status" value="1"/>
</dbReference>
<dbReference type="PANTHER" id="PTHR43806">
    <property type="entry name" value="PEPTIDASE S8"/>
    <property type="match status" value="1"/>
</dbReference>
<dbReference type="InterPro" id="IPR023834">
    <property type="entry name" value="T7SS_pept_S8A_mycosin"/>
</dbReference>
<dbReference type="RefSeq" id="WP_377338197.1">
    <property type="nucleotide sequence ID" value="NZ_JBHLUE010000008.1"/>
</dbReference>
<keyword evidence="5 13" id="KW-0812">Transmembrane</keyword>
<evidence type="ECO:0000256" key="8">
    <source>
        <dbReference type="ARBA" id="ARBA00022989"/>
    </source>
</evidence>
<evidence type="ECO:0000256" key="9">
    <source>
        <dbReference type="ARBA" id="ARBA00023136"/>
    </source>
</evidence>
<keyword evidence="3" id="KW-1003">Cell membrane</keyword>
<keyword evidence="6 10" id="KW-0378">Hydrolase</keyword>
<dbReference type="InterPro" id="IPR023827">
    <property type="entry name" value="Peptidase_S8_Asp-AS"/>
</dbReference>
<gene>
    <name evidence="16" type="primary">mycP</name>
    <name evidence="16" type="ORF">ACFFHU_12095</name>
</gene>
<dbReference type="InterPro" id="IPR015500">
    <property type="entry name" value="Peptidase_S8_subtilisin-rel"/>
</dbReference>
<evidence type="ECO:0000313" key="16">
    <source>
        <dbReference type="EMBL" id="MFC0564871.1"/>
    </source>
</evidence>
<comment type="caution">
    <text evidence="16">The sequence shown here is derived from an EMBL/GenBank/DDBJ whole genome shotgun (WGS) entry which is preliminary data.</text>
</comment>
<dbReference type="SUPFAM" id="SSF52743">
    <property type="entry name" value="Subtilisin-like"/>
    <property type="match status" value="1"/>
</dbReference>
<proteinExistence type="inferred from homology"/>
<organism evidence="16 17">
    <name type="scientific">Plantactinospora siamensis</name>
    <dbReference type="NCBI Taxonomy" id="555372"/>
    <lineage>
        <taxon>Bacteria</taxon>
        <taxon>Bacillati</taxon>
        <taxon>Actinomycetota</taxon>
        <taxon>Actinomycetes</taxon>
        <taxon>Micromonosporales</taxon>
        <taxon>Micromonosporaceae</taxon>
        <taxon>Plantactinospora</taxon>
    </lineage>
</organism>
<feature type="chain" id="PRO_5047027405" evidence="14">
    <location>
        <begin position="28"/>
        <end position="435"/>
    </location>
</feature>
<evidence type="ECO:0000256" key="14">
    <source>
        <dbReference type="SAM" id="SignalP"/>
    </source>
</evidence>
<evidence type="ECO:0000256" key="4">
    <source>
        <dbReference type="ARBA" id="ARBA00022670"/>
    </source>
</evidence>
<keyword evidence="17" id="KW-1185">Reference proteome</keyword>
<dbReference type="NCBIfam" id="TIGR03921">
    <property type="entry name" value="T7SS_mycosin"/>
    <property type="match status" value="1"/>
</dbReference>
<comment type="subcellular location">
    <subcellularLocation>
        <location evidence="1">Cell membrane</location>
        <topology evidence="1">Single-pass membrane protein</topology>
    </subcellularLocation>
</comment>
<feature type="domain" description="Peptidase S8/S53" evidence="15">
    <location>
        <begin position="100"/>
        <end position="351"/>
    </location>
</feature>
<evidence type="ECO:0000256" key="6">
    <source>
        <dbReference type="ARBA" id="ARBA00022801"/>
    </source>
</evidence>
<evidence type="ECO:0000256" key="5">
    <source>
        <dbReference type="ARBA" id="ARBA00022692"/>
    </source>
</evidence>
<reference evidence="16 17" key="1">
    <citation type="submission" date="2024-09" db="EMBL/GenBank/DDBJ databases">
        <authorList>
            <person name="Sun Q."/>
            <person name="Mori K."/>
        </authorList>
    </citation>
    <scope>NUCLEOTIDE SEQUENCE [LARGE SCALE GENOMIC DNA]</scope>
    <source>
        <strain evidence="16 17">TBRC 2205</strain>
    </source>
</reference>
<accession>A0ABV6NVR5</accession>
<evidence type="ECO:0000259" key="15">
    <source>
        <dbReference type="Pfam" id="PF00082"/>
    </source>
</evidence>
<sequence>MPLPRATAPVLLTLALTGSGTALPAAAALPAAIPAAAALPATAAAAALPATAALPAGAAVRIRAAAPACGSPAVVPPPAPGTPWTQRRYPPEPLATLATGRGVTVAVIDSGVDGAHPQLAGRVLAGADFLDPGGDGRRDCTGHGTAVASIIAARPRAGTPLRGLAPDVRILPVRVSELQSVDGRESGRTASPERFAEAIRWSVEHGADVLNMSVVLYTDVPAVRRAVGYAVAHGAVVVAAAGNLHEAGDPRPYPAAYPGVIGVGAIGPDGRRAPYSQVGPYVDLVAPGSEVLAATTRHGTGRHDGTSYATPFVSATAALVRQYRPTLSAALVGERLRAAADPAPESGAGYGGGVLNPERAITERPADPRWTGAPAAALPEAGRPDADRAVRRDRARGRALLVSGIAALAALVAVGAAMVAPRGRRRRWAAPADRS</sequence>
<dbReference type="Proteomes" id="UP001589894">
    <property type="component" value="Unassembled WGS sequence"/>
</dbReference>
<dbReference type="PRINTS" id="PR00723">
    <property type="entry name" value="SUBTILISIN"/>
</dbReference>
<keyword evidence="14" id="KW-0732">Signal</keyword>
<keyword evidence="7 10" id="KW-0720">Serine protease</keyword>
<feature type="active site" description="Charge relay system" evidence="10">
    <location>
        <position position="307"/>
    </location>
</feature>
<dbReference type="InterPro" id="IPR000209">
    <property type="entry name" value="Peptidase_S8/S53_dom"/>
</dbReference>